<dbReference type="InterPro" id="IPR001752">
    <property type="entry name" value="Kinesin_motor_dom"/>
</dbReference>
<dbReference type="OrthoDB" id="3176171at2759"/>
<keyword evidence="2" id="KW-0963">Cytoplasm</keyword>
<protein>
    <submittedName>
        <fullName evidence="8">Kinesin-like protein</fullName>
    </submittedName>
</protein>
<dbReference type="GO" id="GO:0051231">
    <property type="term" value="P:spindle elongation"/>
    <property type="evidence" value="ECO:0007669"/>
    <property type="project" value="TreeGrafter"/>
</dbReference>
<comment type="caution">
    <text evidence="6">Lacks conserved residue(s) required for the propagation of feature annotation.</text>
</comment>
<dbReference type="GO" id="GO:0005524">
    <property type="term" value="F:ATP binding"/>
    <property type="evidence" value="ECO:0007669"/>
    <property type="project" value="UniProtKB-KW"/>
</dbReference>
<evidence type="ECO:0000256" key="6">
    <source>
        <dbReference type="PROSITE-ProRule" id="PRU00283"/>
    </source>
</evidence>
<dbReference type="GO" id="GO:0007018">
    <property type="term" value="P:microtubule-based movement"/>
    <property type="evidence" value="ECO:0007669"/>
    <property type="project" value="InterPro"/>
</dbReference>
<evidence type="ECO:0000259" key="7">
    <source>
        <dbReference type="PROSITE" id="PS50067"/>
    </source>
</evidence>
<dbReference type="Gene3D" id="3.40.850.10">
    <property type="entry name" value="Kinesin motor domain"/>
    <property type="match status" value="1"/>
</dbReference>
<dbReference type="GO" id="GO:0007052">
    <property type="term" value="P:mitotic spindle organization"/>
    <property type="evidence" value="ECO:0007669"/>
    <property type="project" value="TreeGrafter"/>
</dbReference>
<comment type="caution">
    <text evidence="8">The sequence shown here is derived from an EMBL/GenBank/DDBJ whole genome shotgun (WGS) entry which is preliminary data.</text>
</comment>
<evidence type="ECO:0000256" key="3">
    <source>
        <dbReference type="ARBA" id="ARBA00022741"/>
    </source>
</evidence>
<dbReference type="AlphaFoldDB" id="X6N0N1"/>
<dbReference type="EMBL" id="ASPP01013239">
    <property type="protein sequence ID" value="ETO19830.1"/>
    <property type="molecule type" value="Genomic_DNA"/>
</dbReference>
<name>X6N0N1_RETFI</name>
<comment type="similarity">
    <text evidence="6">Belongs to the TRAFAC class myosin-kinesin ATPase superfamily. Kinesin family.</text>
</comment>
<comment type="subcellular location">
    <subcellularLocation>
        <location evidence="1">Cytoplasm</location>
    </subcellularLocation>
</comment>
<keyword evidence="5" id="KW-0175">Coiled coil</keyword>
<dbReference type="GO" id="GO:0008017">
    <property type="term" value="F:microtubule binding"/>
    <property type="evidence" value="ECO:0007669"/>
    <property type="project" value="InterPro"/>
</dbReference>
<dbReference type="PROSITE" id="PS50067">
    <property type="entry name" value="KINESIN_MOTOR_2"/>
    <property type="match status" value="1"/>
</dbReference>
<evidence type="ECO:0000256" key="4">
    <source>
        <dbReference type="ARBA" id="ARBA00022840"/>
    </source>
</evidence>
<dbReference type="GO" id="GO:0005737">
    <property type="term" value="C:cytoplasm"/>
    <property type="evidence" value="ECO:0007669"/>
    <property type="project" value="UniProtKB-SubCell"/>
</dbReference>
<dbReference type="GO" id="GO:0003777">
    <property type="term" value="F:microtubule motor activity"/>
    <property type="evidence" value="ECO:0007669"/>
    <property type="project" value="InterPro"/>
</dbReference>
<dbReference type="Proteomes" id="UP000023152">
    <property type="component" value="Unassembled WGS sequence"/>
</dbReference>
<accession>X6N0N1</accession>
<dbReference type="Pfam" id="PF00225">
    <property type="entry name" value="Kinesin"/>
    <property type="match status" value="1"/>
</dbReference>
<evidence type="ECO:0000256" key="5">
    <source>
        <dbReference type="ARBA" id="ARBA00023054"/>
    </source>
</evidence>
<dbReference type="GO" id="GO:0005875">
    <property type="term" value="C:microtubule associated complex"/>
    <property type="evidence" value="ECO:0007669"/>
    <property type="project" value="TreeGrafter"/>
</dbReference>
<organism evidence="8 9">
    <name type="scientific">Reticulomyxa filosa</name>
    <dbReference type="NCBI Taxonomy" id="46433"/>
    <lineage>
        <taxon>Eukaryota</taxon>
        <taxon>Sar</taxon>
        <taxon>Rhizaria</taxon>
        <taxon>Retaria</taxon>
        <taxon>Foraminifera</taxon>
        <taxon>Monothalamids</taxon>
        <taxon>Reticulomyxidae</taxon>
        <taxon>Reticulomyxa</taxon>
    </lineage>
</organism>
<dbReference type="InterPro" id="IPR027417">
    <property type="entry name" value="P-loop_NTPase"/>
</dbReference>
<feature type="domain" description="Kinesin motor" evidence="7">
    <location>
        <begin position="8"/>
        <end position="99"/>
    </location>
</feature>
<dbReference type="InterPro" id="IPR027640">
    <property type="entry name" value="Kinesin-like_fam"/>
</dbReference>
<proteinExistence type="inferred from homology"/>
<sequence length="115" mass="12913">MSTSSEDCVQVALRVAKISLLYLVRPLIPHEIARGEDEVVAYPNGLKQQIQIGGDKSYTFDFVFDQKVSQKNIYDTAVRPLVNSFLEGYNATIIAYGQTVGKNKKKKKLSLLELF</sequence>
<reference evidence="8 9" key="1">
    <citation type="journal article" date="2013" name="Curr. Biol.">
        <title>The Genome of the Foraminiferan Reticulomyxa filosa.</title>
        <authorList>
            <person name="Glockner G."/>
            <person name="Hulsmann N."/>
            <person name="Schleicher M."/>
            <person name="Noegel A.A."/>
            <person name="Eichinger L."/>
            <person name="Gallinger C."/>
            <person name="Pawlowski J."/>
            <person name="Sierra R."/>
            <person name="Euteneuer U."/>
            <person name="Pillet L."/>
            <person name="Moustafa A."/>
            <person name="Platzer M."/>
            <person name="Groth M."/>
            <person name="Szafranski K."/>
            <person name="Schliwa M."/>
        </authorList>
    </citation>
    <scope>NUCLEOTIDE SEQUENCE [LARGE SCALE GENOMIC DNA]</scope>
</reference>
<evidence type="ECO:0000256" key="2">
    <source>
        <dbReference type="ARBA" id="ARBA00022490"/>
    </source>
</evidence>
<keyword evidence="9" id="KW-1185">Reference proteome</keyword>
<dbReference type="PANTHER" id="PTHR47969">
    <property type="entry name" value="CHROMOSOME-ASSOCIATED KINESIN KIF4A-RELATED"/>
    <property type="match status" value="1"/>
</dbReference>
<dbReference type="SUPFAM" id="SSF52540">
    <property type="entry name" value="P-loop containing nucleoside triphosphate hydrolases"/>
    <property type="match status" value="1"/>
</dbReference>
<keyword evidence="3" id="KW-0547">Nucleotide-binding</keyword>
<evidence type="ECO:0000313" key="8">
    <source>
        <dbReference type="EMBL" id="ETO19830.1"/>
    </source>
</evidence>
<dbReference type="PANTHER" id="PTHR47969:SF15">
    <property type="entry name" value="CHROMOSOME-ASSOCIATED KINESIN KIF4A-RELATED"/>
    <property type="match status" value="1"/>
</dbReference>
<evidence type="ECO:0000313" key="9">
    <source>
        <dbReference type="Proteomes" id="UP000023152"/>
    </source>
</evidence>
<gene>
    <name evidence="8" type="ORF">RFI_17397</name>
</gene>
<evidence type="ECO:0000256" key="1">
    <source>
        <dbReference type="ARBA" id="ARBA00004496"/>
    </source>
</evidence>
<keyword evidence="4" id="KW-0067">ATP-binding</keyword>
<dbReference type="InterPro" id="IPR036961">
    <property type="entry name" value="Kinesin_motor_dom_sf"/>
</dbReference>